<name>A0A3S5CH50_9PLAT</name>
<dbReference type="AlphaFoldDB" id="A0A3S5CH50"/>
<organism evidence="1 2">
    <name type="scientific">Protopolystoma xenopodis</name>
    <dbReference type="NCBI Taxonomy" id="117903"/>
    <lineage>
        <taxon>Eukaryota</taxon>
        <taxon>Metazoa</taxon>
        <taxon>Spiralia</taxon>
        <taxon>Lophotrochozoa</taxon>
        <taxon>Platyhelminthes</taxon>
        <taxon>Monogenea</taxon>
        <taxon>Polyopisthocotylea</taxon>
        <taxon>Polystomatidea</taxon>
        <taxon>Polystomatidae</taxon>
        <taxon>Protopolystoma</taxon>
    </lineage>
</organism>
<keyword evidence="2" id="KW-1185">Reference proteome</keyword>
<protein>
    <submittedName>
        <fullName evidence="1">Uncharacterized protein</fullName>
    </submittedName>
</protein>
<sequence length="167" mass="18076">MLSLALSSRLYQGETSTAAGGRLLGPALGCRKKKVTLLPGNSIALVRELGKRIRPRNHPRPAAGTMLLLATPNASSQISLEREREREAVALPAFEHITAQIPVRLPISSPGSRQQANSDRAPRKEAQRLAIFSPLASVISVSCFGVGHFEKTIQKAGYRQETLFILA</sequence>
<evidence type="ECO:0000313" key="2">
    <source>
        <dbReference type="Proteomes" id="UP000784294"/>
    </source>
</evidence>
<accession>A0A3S5CH50</accession>
<gene>
    <name evidence="1" type="ORF">PXEA_LOCUS14294</name>
</gene>
<dbReference type="Proteomes" id="UP000784294">
    <property type="component" value="Unassembled WGS sequence"/>
</dbReference>
<reference evidence="1" key="1">
    <citation type="submission" date="2018-11" db="EMBL/GenBank/DDBJ databases">
        <authorList>
            <consortium name="Pathogen Informatics"/>
        </authorList>
    </citation>
    <scope>NUCLEOTIDE SEQUENCE</scope>
</reference>
<evidence type="ECO:0000313" key="1">
    <source>
        <dbReference type="EMBL" id="VEL20854.1"/>
    </source>
</evidence>
<proteinExistence type="predicted"/>
<comment type="caution">
    <text evidence="1">The sequence shown here is derived from an EMBL/GenBank/DDBJ whole genome shotgun (WGS) entry which is preliminary data.</text>
</comment>
<dbReference type="EMBL" id="CAAALY010048302">
    <property type="protein sequence ID" value="VEL20854.1"/>
    <property type="molecule type" value="Genomic_DNA"/>
</dbReference>